<feature type="compositionally biased region" description="Polar residues" evidence="1">
    <location>
        <begin position="9"/>
        <end position="23"/>
    </location>
</feature>
<proteinExistence type="predicted"/>
<protein>
    <submittedName>
        <fullName evidence="2">Uncharacterized protein</fullName>
    </submittedName>
</protein>
<dbReference type="Proteomes" id="UP001419268">
    <property type="component" value="Unassembled WGS sequence"/>
</dbReference>
<dbReference type="AlphaFoldDB" id="A0AAP0K8V1"/>
<reference evidence="2 3" key="1">
    <citation type="submission" date="2024-01" db="EMBL/GenBank/DDBJ databases">
        <title>Genome assemblies of Stephania.</title>
        <authorList>
            <person name="Yang L."/>
        </authorList>
    </citation>
    <scope>NUCLEOTIDE SEQUENCE [LARGE SCALE GENOMIC DNA]</scope>
    <source>
        <strain evidence="2">JXDWG</strain>
        <tissue evidence="2">Leaf</tissue>
    </source>
</reference>
<sequence>MSHLDPSHLNPSNDQCETSNTTLDGDKEHVEFVDENIVNNDDNVDIVDNEEDNVEIVANVDIGDDNKIAMIVSIVLMELKQLIF</sequence>
<evidence type="ECO:0000313" key="3">
    <source>
        <dbReference type="Proteomes" id="UP001419268"/>
    </source>
</evidence>
<feature type="region of interest" description="Disordered" evidence="1">
    <location>
        <begin position="1"/>
        <end position="26"/>
    </location>
</feature>
<comment type="caution">
    <text evidence="2">The sequence shown here is derived from an EMBL/GenBank/DDBJ whole genome shotgun (WGS) entry which is preliminary data.</text>
</comment>
<evidence type="ECO:0000313" key="2">
    <source>
        <dbReference type="EMBL" id="KAK9148062.1"/>
    </source>
</evidence>
<accession>A0AAP0K8V1</accession>
<organism evidence="2 3">
    <name type="scientific">Stephania cephalantha</name>
    <dbReference type="NCBI Taxonomy" id="152367"/>
    <lineage>
        <taxon>Eukaryota</taxon>
        <taxon>Viridiplantae</taxon>
        <taxon>Streptophyta</taxon>
        <taxon>Embryophyta</taxon>
        <taxon>Tracheophyta</taxon>
        <taxon>Spermatophyta</taxon>
        <taxon>Magnoliopsida</taxon>
        <taxon>Ranunculales</taxon>
        <taxon>Menispermaceae</taxon>
        <taxon>Menispermoideae</taxon>
        <taxon>Cissampelideae</taxon>
        <taxon>Stephania</taxon>
    </lineage>
</organism>
<dbReference type="EMBL" id="JBBNAG010000003">
    <property type="protein sequence ID" value="KAK9148062.1"/>
    <property type="molecule type" value="Genomic_DNA"/>
</dbReference>
<name>A0AAP0K8V1_9MAGN</name>
<keyword evidence="3" id="KW-1185">Reference proteome</keyword>
<evidence type="ECO:0000256" key="1">
    <source>
        <dbReference type="SAM" id="MobiDB-lite"/>
    </source>
</evidence>
<gene>
    <name evidence="2" type="ORF">Scep_006819</name>
</gene>